<feature type="transmembrane region" description="Helical" evidence="7">
    <location>
        <begin position="171"/>
        <end position="188"/>
    </location>
</feature>
<sequence>MAAIAPSDSERKMEEKMECDQNISVESISEADQKQLDAGALFVLKSKGSWLHCGYHLTTSIVAPGLLTLPFALAKMGWGAGVAYLLVAAVVTFYSYNLISLVLEHHAQQGNRLLRFRDLARLVLGSFWGRYYIGPMQLILCLASVVGGILLAGITLKAMYLAEKPHGTMKLYEFIVFAGLLMLLLAQIPSFHSLRHLNLVSLILCLVYSACATASSIYIGYSSRAPMRDYSIPGSGKDQLFGIFTAISIIGTTYGSGIIPEIQATVAPPVKGKMFKGLCLCYVVVISTFFSVAIAGYWAFGNQAQSNILSNFFASDGSVLVPKSLYMMINFFCIVQIFAVSVVYLQPTNEVLEQLLADPKKHQYSPRNVIPRTISRSLVVAFSTLIAAMIPFFGDLTALIGAFAILPMDFMIPAIMYNITFGSSVRKAIYWVNMVIITVFSGLTVLGCISSVRQIALDAKSYKLFANL</sequence>
<dbReference type="AlphaFoldDB" id="A0A2I0X7H8"/>
<dbReference type="GO" id="GO:0006865">
    <property type="term" value="P:amino acid transport"/>
    <property type="evidence" value="ECO:0007669"/>
    <property type="project" value="UniProtKB-KW"/>
</dbReference>
<feature type="transmembrane region" description="Helical" evidence="7">
    <location>
        <begin position="279"/>
        <end position="300"/>
    </location>
</feature>
<feature type="transmembrane region" description="Helical" evidence="7">
    <location>
        <begin position="325"/>
        <end position="345"/>
    </location>
</feature>
<proteinExistence type="predicted"/>
<keyword evidence="4" id="KW-0029">Amino-acid transport</keyword>
<keyword evidence="2" id="KW-0813">Transport</keyword>
<feature type="transmembrane region" description="Helical" evidence="7">
    <location>
        <begin position="241"/>
        <end position="259"/>
    </location>
</feature>
<reference evidence="9 10" key="2">
    <citation type="journal article" date="2017" name="Nature">
        <title>The Apostasia genome and the evolution of orchids.</title>
        <authorList>
            <person name="Zhang G.Q."/>
            <person name="Liu K.W."/>
            <person name="Li Z."/>
            <person name="Lohaus R."/>
            <person name="Hsiao Y.Y."/>
            <person name="Niu S.C."/>
            <person name="Wang J.Y."/>
            <person name="Lin Y.C."/>
            <person name="Xu Q."/>
            <person name="Chen L.J."/>
            <person name="Yoshida K."/>
            <person name="Fujiwara S."/>
            <person name="Wang Z.W."/>
            <person name="Zhang Y.Q."/>
            <person name="Mitsuda N."/>
            <person name="Wang M."/>
            <person name="Liu G.H."/>
            <person name="Pecoraro L."/>
            <person name="Huang H.X."/>
            <person name="Xiao X.J."/>
            <person name="Lin M."/>
            <person name="Wu X.Y."/>
            <person name="Wu W.L."/>
            <person name="Chen Y.Y."/>
            <person name="Chang S.B."/>
            <person name="Sakamoto S."/>
            <person name="Ohme-Takagi M."/>
            <person name="Yagi M."/>
            <person name="Zeng S.J."/>
            <person name="Shen C.Y."/>
            <person name="Yeh C.M."/>
            <person name="Luo Y.B."/>
            <person name="Tsai W.C."/>
            <person name="Van de Peer Y."/>
            <person name="Liu Z.J."/>
        </authorList>
    </citation>
    <scope>NUCLEOTIDE SEQUENCE [LARGE SCALE GENOMIC DNA]</scope>
    <source>
        <tissue evidence="9">The whole plant</tissue>
    </source>
</reference>
<feature type="transmembrane region" description="Helical" evidence="7">
    <location>
        <begin position="80"/>
        <end position="103"/>
    </location>
</feature>
<reference evidence="9 10" key="1">
    <citation type="journal article" date="2016" name="Sci. Rep.">
        <title>The Dendrobium catenatum Lindl. genome sequence provides insights into polysaccharide synthase, floral development and adaptive evolution.</title>
        <authorList>
            <person name="Zhang G.Q."/>
            <person name="Xu Q."/>
            <person name="Bian C."/>
            <person name="Tsai W.C."/>
            <person name="Yeh C.M."/>
            <person name="Liu K.W."/>
            <person name="Yoshida K."/>
            <person name="Zhang L.S."/>
            <person name="Chang S.B."/>
            <person name="Chen F."/>
            <person name="Shi Y."/>
            <person name="Su Y.Y."/>
            <person name="Zhang Y.Q."/>
            <person name="Chen L.J."/>
            <person name="Yin Y."/>
            <person name="Lin M."/>
            <person name="Huang H."/>
            <person name="Deng H."/>
            <person name="Wang Z.W."/>
            <person name="Zhu S.L."/>
            <person name="Zhao X."/>
            <person name="Deng C."/>
            <person name="Niu S.C."/>
            <person name="Huang J."/>
            <person name="Wang M."/>
            <person name="Liu G.H."/>
            <person name="Yang H.J."/>
            <person name="Xiao X.J."/>
            <person name="Hsiao Y.Y."/>
            <person name="Wu W.L."/>
            <person name="Chen Y.Y."/>
            <person name="Mitsuda N."/>
            <person name="Ohme-Takagi M."/>
            <person name="Luo Y.B."/>
            <person name="Van de Peer Y."/>
            <person name="Liu Z.J."/>
        </authorList>
    </citation>
    <scope>NUCLEOTIDE SEQUENCE [LARGE SCALE GENOMIC DNA]</scope>
    <source>
        <tissue evidence="9">The whole plant</tissue>
    </source>
</reference>
<dbReference type="GO" id="GO:0016020">
    <property type="term" value="C:membrane"/>
    <property type="evidence" value="ECO:0007669"/>
    <property type="project" value="UniProtKB-SubCell"/>
</dbReference>
<feature type="domain" description="Amino acid transporter transmembrane" evidence="8">
    <location>
        <begin position="47"/>
        <end position="449"/>
    </location>
</feature>
<dbReference type="Pfam" id="PF01490">
    <property type="entry name" value="Aa_trans"/>
    <property type="match status" value="1"/>
</dbReference>
<feature type="transmembrane region" description="Helical" evidence="7">
    <location>
        <begin position="54"/>
        <end position="74"/>
    </location>
</feature>
<evidence type="ECO:0000313" key="9">
    <source>
        <dbReference type="EMBL" id="PKU83831.1"/>
    </source>
</evidence>
<feature type="transmembrane region" description="Helical" evidence="7">
    <location>
        <begin position="374"/>
        <end position="393"/>
    </location>
</feature>
<evidence type="ECO:0000256" key="7">
    <source>
        <dbReference type="SAM" id="Phobius"/>
    </source>
</evidence>
<evidence type="ECO:0000259" key="8">
    <source>
        <dbReference type="Pfam" id="PF01490"/>
    </source>
</evidence>
<feature type="transmembrane region" description="Helical" evidence="7">
    <location>
        <begin position="138"/>
        <end position="159"/>
    </location>
</feature>
<evidence type="ECO:0000256" key="2">
    <source>
        <dbReference type="ARBA" id="ARBA00022448"/>
    </source>
</evidence>
<comment type="subcellular location">
    <subcellularLocation>
        <location evidence="1">Membrane</location>
    </subcellularLocation>
</comment>
<keyword evidence="3 7" id="KW-0812">Transmembrane</keyword>
<keyword evidence="5 7" id="KW-1133">Transmembrane helix</keyword>
<protein>
    <submittedName>
        <fullName evidence="9">GABA transporter 1</fullName>
    </submittedName>
</protein>
<evidence type="ECO:0000256" key="6">
    <source>
        <dbReference type="ARBA" id="ARBA00023136"/>
    </source>
</evidence>
<evidence type="ECO:0000256" key="3">
    <source>
        <dbReference type="ARBA" id="ARBA00022692"/>
    </source>
</evidence>
<organism evidence="9 10">
    <name type="scientific">Dendrobium catenatum</name>
    <dbReference type="NCBI Taxonomy" id="906689"/>
    <lineage>
        <taxon>Eukaryota</taxon>
        <taxon>Viridiplantae</taxon>
        <taxon>Streptophyta</taxon>
        <taxon>Embryophyta</taxon>
        <taxon>Tracheophyta</taxon>
        <taxon>Spermatophyta</taxon>
        <taxon>Magnoliopsida</taxon>
        <taxon>Liliopsida</taxon>
        <taxon>Asparagales</taxon>
        <taxon>Orchidaceae</taxon>
        <taxon>Epidendroideae</taxon>
        <taxon>Malaxideae</taxon>
        <taxon>Dendrobiinae</taxon>
        <taxon>Dendrobium</taxon>
    </lineage>
</organism>
<dbReference type="PANTHER" id="PTHR48017">
    <property type="entry name" value="OS05G0424000 PROTEIN-RELATED"/>
    <property type="match status" value="1"/>
</dbReference>
<dbReference type="Proteomes" id="UP000233837">
    <property type="component" value="Unassembled WGS sequence"/>
</dbReference>
<evidence type="ECO:0000256" key="4">
    <source>
        <dbReference type="ARBA" id="ARBA00022970"/>
    </source>
</evidence>
<evidence type="ECO:0000313" key="10">
    <source>
        <dbReference type="Proteomes" id="UP000233837"/>
    </source>
</evidence>
<dbReference type="OrthoDB" id="40134at2759"/>
<feature type="transmembrane region" description="Helical" evidence="7">
    <location>
        <begin position="429"/>
        <end position="452"/>
    </location>
</feature>
<feature type="transmembrane region" description="Helical" evidence="7">
    <location>
        <begin position="200"/>
        <end position="221"/>
    </location>
</feature>
<feature type="transmembrane region" description="Helical" evidence="7">
    <location>
        <begin position="399"/>
        <end position="417"/>
    </location>
</feature>
<dbReference type="EMBL" id="KZ502078">
    <property type="protein sequence ID" value="PKU83831.1"/>
    <property type="molecule type" value="Genomic_DNA"/>
</dbReference>
<name>A0A2I0X7H8_9ASPA</name>
<dbReference type="InterPro" id="IPR013057">
    <property type="entry name" value="AA_transpt_TM"/>
</dbReference>
<evidence type="ECO:0000256" key="5">
    <source>
        <dbReference type="ARBA" id="ARBA00022989"/>
    </source>
</evidence>
<keyword evidence="6 7" id="KW-0472">Membrane</keyword>
<keyword evidence="10" id="KW-1185">Reference proteome</keyword>
<accession>A0A2I0X7H8</accession>
<gene>
    <name evidence="9" type="primary">GAT1</name>
    <name evidence="9" type="ORF">MA16_Dca018464</name>
</gene>
<evidence type="ECO:0000256" key="1">
    <source>
        <dbReference type="ARBA" id="ARBA00004370"/>
    </source>
</evidence>